<dbReference type="EMBL" id="WUXR01000002">
    <property type="protein sequence ID" value="MBM4565385.1"/>
    <property type="molecule type" value="Genomic_DNA"/>
</dbReference>
<accession>A0A9Q4ZKH6</accession>
<dbReference type="Proteomes" id="UP000603463">
    <property type="component" value="Unassembled WGS sequence"/>
</dbReference>
<evidence type="ECO:0000313" key="2">
    <source>
        <dbReference type="EMBL" id="NKT78253.1"/>
    </source>
</evidence>
<proteinExistence type="predicted"/>
<reference evidence="2" key="2">
    <citation type="journal article" date="2020" name="Environ. Microbiol.">
        <title>The novel and transferable erm(51) gene confers Macrolides, Lincosamides, and Streptogramins B (MLSB) resistance to clonal Rhodococcus equi in the environment.</title>
        <authorList>
            <person name="Huber L."/>
            <person name="Giguere S."/>
            <person name="Slovis N.M."/>
            <person name="Alvarez-Narvaez S."/>
            <person name="Hart K.A."/>
            <person name="Greiter M."/>
            <person name="Morris E.R.A."/>
            <person name="Cohen N.D."/>
        </authorList>
    </citation>
    <scope>NUCLEOTIDE SEQUENCE</scope>
    <source>
        <strain evidence="2">Lh_116_1</strain>
    </source>
</reference>
<evidence type="ECO:0008006" key="4">
    <source>
        <dbReference type="Google" id="ProtNLM"/>
    </source>
</evidence>
<gene>
    <name evidence="1" type="ORF">GS441_08050</name>
    <name evidence="2" type="ORF">GS882_09090</name>
</gene>
<dbReference type="Proteomes" id="UP000808906">
    <property type="component" value="Unassembled WGS sequence"/>
</dbReference>
<protein>
    <recommendedName>
        <fullName evidence="4">Phage tail protein</fullName>
    </recommendedName>
</protein>
<sequence length="290" mass="31455">MIDQIHDDATIVYFVSPDGVVLHLSGGAGAGAQGFVLGEGPEGLGHVEAAAIFDKSARQIGEEYVDSSFDHGELDLPIYVFGNTVEEFHRRRDWLRTLLPRRRQGWIVVGTSLGLRWIAVRRGSIKPAYGSDPAADKGAAFNVLLYADHPMARAADDTTPEWRNPTGATKASGSMALYPGPEVAGWPKFTFTGPGVLQLIYNGEAGATDLTFPELKTGETLMVDTEYGMQELEARDAKGARRNLWPLMKLARSPSPIPAGEVTIVRFSISKASAKTKLWGTVPQFQEGLL</sequence>
<name>A0A9Q4ZKH6_RHOHA</name>
<evidence type="ECO:0000313" key="1">
    <source>
        <dbReference type="EMBL" id="MBM4565385.1"/>
    </source>
</evidence>
<dbReference type="RefSeq" id="WP_205914948.1">
    <property type="nucleotide sequence ID" value="NZ_JAJNNF010000020.1"/>
</dbReference>
<dbReference type="EMBL" id="WVBC01000030">
    <property type="protein sequence ID" value="NKT78253.1"/>
    <property type="molecule type" value="Genomic_DNA"/>
</dbReference>
<comment type="caution">
    <text evidence="2">The sequence shown here is derived from an EMBL/GenBank/DDBJ whole genome shotgun (WGS) entry which is preliminary data.</text>
</comment>
<organism evidence="2 3">
    <name type="scientific">Rhodococcus hoagii</name>
    <name type="common">Corynebacterium equii</name>
    <dbReference type="NCBI Taxonomy" id="43767"/>
    <lineage>
        <taxon>Bacteria</taxon>
        <taxon>Bacillati</taxon>
        <taxon>Actinomycetota</taxon>
        <taxon>Actinomycetes</taxon>
        <taxon>Mycobacteriales</taxon>
        <taxon>Nocardiaceae</taxon>
        <taxon>Prescottella</taxon>
    </lineage>
</organism>
<reference evidence="1" key="1">
    <citation type="submission" date="2019-11" db="EMBL/GenBank/DDBJ databases">
        <title>Spread of Macrolides and rifampicin resistant Rhodococcus equi in clinical isolates in the USA.</title>
        <authorList>
            <person name="Alvarez-Narvaez S."/>
            <person name="Huber L."/>
            <person name="Cohen N.D."/>
            <person name="Slovis N."/>
            <person name="Greiter M."/>
            <person name="Giguere S."/>
            <person name="Hart K."/>
        </authorList>
    </citation>
    <scope>NUCLEOTIDE SEQUENCE</scope>
    <source>
        <strain evidence="1">Lh_17</strain>
    </source>
</reference>
<evidence type="ECO:0000313" key="3">
    <source>
        <dbReference type="Proteomes" id="UP000603463"/>
    </source>
</evidence>
<dbReference type="AlphaFoldDB" id="A0A9Q4ZKH6"/>